<feature type="domain" description="HTH lysR-type" evidence="6">
    <location>
        <begin position="1"/>
        <end position="58"/>
    </location>
</feature>
<dbReference type="PANTHER" id="PTHR30346">
    <property type="entry name" value="TRANSCRIPTIONAL DUAL REGULATOR HCAR-RELATED"/>
    <property type="match status" value="1"/>
</dbReference>
<dbReference type="EMBL" id="NGAF01000015">
    <property type="protein sequence ID" value="OXR42088.1"/>
    <property type="molecule type" value="Genomic_DNA"/>
</dbReference>
<gene>
    <name evidence="7" type="primary">hcaR_5</name>
    <name evidence="7" type="ORF">B7C42_05687</name>
</gene>
<evidence type="ECO:0000313" key="7">
    <source>
        <dbReference type="EMBL" id="OXR42088.1"/>
    </source>
</evidence>
<keyword evidence="8" id="KW-1185">Reference proteome</keyword>
<dbReference type="RefSeq" id="WP_051043609.1">
    <property type="nucleotide sequence ID" value="NZ_JAAXOR010000001.1"/>
</dbReference>
<dbReference type="Gene3D" id="3.40.190.10">
    <property type="entry name" value="Periplasmic binding protein-like II"/>
    <property type="match status" value="2"/>
</dbReference>
<dbReference type="InterPro" id="IPR005119">
    <property type="entry name" value="LysR_subst-bd"/>
</dbReference>
<comment type="caution">
    <text evidence="7">The sequence shown here is derived from an EMBL/GenBank/DDBJ whole genome shotgun (WGS) entry which is preliminary data.</text>
</comment>
<dbReference type="Pfam" id="PF00126">
    <property type="entry name" value="HTH_1"/>
    <property type="match status" value="1"/>
</dbReference>
<evidence type="ECO:0000256" key="5">
    <source>
        <dbReference type="ARBA" id="ARBA00023163"/>
    </source>
</evidence>
<dbReference type="PROSITE" id="PS50931">
    <property type="entry name" value="HTH_LYSR"/>
    <property type="match status" value="1"/>
</dbReference>
<evidence type="ECO:0000256" key="2">
    <source>
        <dbReference type="ARBA" id="ARBA00023015"/>
    </source>
</evidence>
<dbReference type="Gene3D" id="1.10.10.10">
    <property type="entry name" value="Winged helix-like DNA-binding domain superfamily/Winged helix DNA-binding domain"/>
    <property type="match status" value="1"/>
</dbReference>
<dbReference type="PANTHER" id="PTHR30346:SF0">
    <property type="entry name" value="HCA OPERON TRANSCRIPTIONAL ACTIVATOR HCAR"/>
    <property type="match status" value="1"/>
</dbReference>
<reference evidence="7 8" key="1">
    <citation type="submission" date="2017-07" db="EMBL/GenBank/DDBJ databases">
        <title>First draft Genome Sequence of Nocardia cerradoensis isolated from human infection.</title>
        <authorList>
            <person name="Carrasco G."/>
        </authorList>
    </citation>
    <scope>NUCLEOTIDE SEQUENCE [LARGE SCALE GENOMIC DNA]</scope>
    <source>
        <strain evidence="7 8">CNM20130759</strain>
    </source>
</reference>
<evidence type="ECO:0000259" key="6">
    <source>
        <dbReference type="PROSITE" id="PS50931"/>
    </source>
</evidence>
<sequence length="309" mass="33210">MDVRHLRYFVAVAEEQHFGRAAQRLHMAQPPLSQQIRQLEANLGVSLFERTTRKVELTAAGAAYLARARQILASLDDAAREAQLVAAGSVGHLTIGCVGSATASLLPTLSRHLATELPGVEFAFRGEMLVPDQIEALRTGAVDIALLRPPVTDRSLAVEPLRDDELVLATPSDHPLAALAHVDPRELAETDLIVHSADRASVMYSVVMRLLRDAGIQPRIRYQVGETSTLVTLVAGGLGAAIVPAPVSALTLDGVTYRPLRPTTTIGLALAYRAGRTEPHLTRSLDIIKTLTATKDAPPQHLSPQEPRG</sequence>
<dbReference type="SUPFAM" id="SSF46785">
    <property type="entry name" value="Winged helix' DNA-binding domain"/>
    <property type="match status" value="1"/>
</dbReference>
<dbReference type="InterPro" id="IPR000847">
    <property type="entry name" value="LysR_HTH_N"/>
</dbReference>
<dbReference type="SUPFAM" id="SSF53850">
    <property type="entry name" value="Periplasmic binding protein-like II"/>
    <property type="match status" value="1"/>
</dbReference>
<name>A0A231GZQ9_9NOCA</name>
<dbReference type="FunFam" id="1.10.10.10:FF:000001">
    <property type="entry name" value="LysR family transcriptional regulator"/>
    <property type="match status" value="1"/>
</dbReference>
<dbReference type="InterPro" id="IPR036390">
    <property type="entry name" value="WH_DNA-bd_sf"/>
</dbReference>
<keyword evidence="2" id="KW-0805">Transcription regulation</keyword>
<keyword evidence="5" id="KW-0804">Transcription</keyword>
<dbReference type="AlphaFoldDB" id="A0A231GZQ9"/>
<dbReference type="GO" id="GO:0003677">
    <property type="term" value="F:DNA binding"/>
    <property type="evidence" value="ECO:0007669"/>
    <property type="project" value="UniProtKB-KW"/>
</dbReference>
<evidence type="ECO:0000256" key="1">
    <source>
        <dbReference type="ARBA" id="ARBA00009437"/>
    </source>
</evidence>
<organism evidence="7 8">
    <name type="scientific">Nocardia cerradoensis</name>
    <dbReference type="NCBI Taxonomy" id="85688"/>
    <lineage>
        <taxon>Bacteria</taxon>
        <taxon>Bacillati</taxon>
        <taxon>Actinomycetota</taxon>
        <taxon>Actinomycetes</taxon>
        <taxon>Mycobacteriales</taxon>
        <taxon>Nocardiaceae</taxon>
        <taxon>Nocardia</taxon>
    </lineage>
</organism>
<dbReference type="Pfam" id="PF03466">
    <property type="entry name" value="LysR_substrate"/>
    <property type="match status" value="1"/>
</dbReference>
<comment type="similarity">
    <text evidence="1">Belongs to the LysR transcriptional regulatory family.</text>
</comment>
<dbReference type="InterPro" id="IPR036388">
    <property type="entry name" value="WH-like_DNA-bd_sf"/>
</dbReference>
<dbReference type="GO" id="GO:0032993">
    <property type="term" value="C:protein-DNA complex"/>
    <property type="evidence" value="ECO:0007669"/>
    <property type="project" value="TreeGrafter"/>
</dbReference>
<accession>A0A231GZQ9</accession>
<dbReference type="CDD" id="cd08414">
    <property type="entry name" value="PBP2_LTTR_aromatics_like"/>
    <property type="match status" value="1"/>
</dbReference>
<keyword evidence="3" id="KW-0238">DNA-binding</keyword>
<dbReference type="PRINTS" id="PR00039">
    <property type="entry name" value="HTHLYSR"/>
</dbReference>
<evidence type="ECO:0000256" key="3">
    <source>
        <dbReference type="ARBA" id="ARBA00023125"/>
    </source>
</evidence>
<evidence type="ECO:0000256" key="4">
    <source>
        <dbReference type="ARBA" id="ARBA00023159"/>
    </source>
</evidence>
<evidence type="ECO:0000313" key="8">
    <source>
        <dbReference type="Proteomes" id="UP000215506"/>
    </source>
</evidence>
<dbReference type="GO" id="GO:0003700">
    <property type="term" value="F:DNA-binding transcription factor activity"/>
    <property type="evidence" value="ECO:0007669"/>
    <property type="project" value="InterPro"/>
</dbReference>
<protein>
    <submittedName>
        <fullName evidence="7">Hca operon transcriptional activator HcaR</fullName>
    </submittedName>
</protein>
<keyword evidence="4" id="KW-0010">Activator</keyword>
<proteinExistence type="inferred from homology"/>
<dbReference type="Proteomes" id="UP000215506">
    <property type="component" value="Unassembled WGS sequence"/>
</dbReference>